<feature type="transmembrane region" description="Helical" evidence="2">
    <location>
        <begin position="109"/>
        <end position="129"/>
    </location>
</feature>
<evidence type="ECO:0000256" key="1">
    <source>
        <dbReference type="SAM" id="MobiDB-lite"/>
    </source>
</evidence>
<evidence type="ECO:0000313" key="4">
    <source>
        <dbReference type="Proteomes" id="UP000008022"/>
    </source>
</evidence>
<keyword evidence="2" id="KW-0812">Transmembrane</keyword>
<feature type="compositionally biased region" description="Basic residues" evidence="1">
    <location>
        <begin position="346"/>
        <end position="357"/>
    </location>
</feature>
<feature type="transmembrane region" description="Helical" evidence="2">
    <location>
        <begin position="150"/>
        <end position="170"/>
    </location>
</feature>
<keyword evidence="4" id="KW-1185">Reference proteome</keyword>
<evidence type="ECO:0000256" key="2">
    <source>
        <dbReference type="SAM" id="Phobius"/>
    </source>
</evidence>
<feature type="transmembrane region" description="Helical" evidence="2">
    <location>
        <begin position="176"/>
        <end position="195"/>
    </location>
</feature>
<dbReference type="HOGENOM" id="CLU_669739_0_0_1"/>
<proteinExistence type="predicted"/>
<evidence type="ECO:0000313" key="3">
    <source>
        <dbReference type="EnsemblPlants" id="ORUFI06G20550.1"/>
    </source>
</evidence>
<keyword evidence="2" id="KW-1133">Transmembrane helix</keyword>
<keyword evidence="2" id="KW-0472">Membrane</keyword>
<dbReference type="Proteomes" id="UP000008022">
    <property type="component" value="Unassembled WGS sequence"/>
</dbReference>
<feature type="region of interest" description="Disordered" evidence="1">
    <location>
        <begin position="281"/>
        <end position="372"/>
    </location>
</feature>
<dbReference type="AlphaFoldDB" id="A0A0E0PZI4"/>
<dbReference type="EnsemblPlants" id="ORUFI06G20550.1">
    <property type="protein sequence ID" value="ORUFI06G20550.1"/>
    <property type="gene ID" value="ORUFI06G20550"/>
</dbReference>
<feature type="transmembrane region" description="Helical" evidence="2">
    <location>
        <begin position="33"/>
        <end position="53"/>
    </location>
</feature>
<dbReference type="Gramene" id="ORUFI06G20550.1">
    <property type="protein sequence ID" value="ORUFI06G20550.1"/>
    <property type="gene ID" value="ORUFI06G20550"/>
</dbReference>
<reference evidence="4" key="1">
    <citation type="submission" date="2013-06" db="EMBL/GenBank/DDBJ databases">
        <authorList>
            <person name="Zhao Q."/>
        </authorList>
    </citation>
    <scope>NUCLEOTIDE SEQUENCE</scope>
    <source>
        <strain evidence="4">cv. W1943</strain>
    </source>
</reference>
<feature type="compositionally biased region" description="Low complexity" evidence="1">
    <location>
        <begin position="281"/>
        <end position="293"/>
    </location>
</feature>
<sequence>MELGASIAGLSASMMVAWYFLSPEARGAHNLRYVGLALLAVVMAPLALVLWYIGSLSEGGDERTAHEEHKEQLEAAFKLISAISNSASGGLVSLAVNYNATGGSGKTKTAVLVAAFFIFTSTISGLLSMEIRAKVLEIKNKKLRVLIIKSMWLAIVVMLLSLAGAILAEVFAIVEFYIFVAFAPWVFAALLYLFLEHCIRQRAHATPDSNANEVRIKWKAERGIKFAMWSFTAIIGWGILKPEACGNPVEFGISSWSYTVHAVLSVIEGEVAAAATAKLPLPSQAGASSPPAGSDGGEGRRRPPSRSIRQRGGAPLPLGCRRAAVASLPTGSSRGKGTGAPVRCLPSRRKGGRHRLPRSSPPGPHSEGEEVDCCSTLPPVAARWGRGALPPSLLVVGGRGGEGGGHPSPLG</sequence>
<accession>A0A0E0PZI4</accession>
<protein>
    <submittedName>
        <fullName evidence="3">Uncharacterized protein</fullName>
    </submittedName>
</protein>
<name>A0A0E0PZI4_ORYRU</name>
<reference evidence="3" key="2">
    <citation type="submission" date="2015-06" db="UniProtKB">
        <authorList>
            <consortium name="EnsemblPlants"/>
        </authorList>
    </citation>
    <scope>IDENTIFICATION</scope>
</reference>
<dbReference type="STRING" id="4529.A0A0E0PZI4"/>
<organism evidence="3 4">
    <name type="scientific">Oryza rufipogon</name>
    <name type="common">Brownbeard rice</name>
    <name type="synonym">Asian wild rice</name>
    <dbReference type="NCBI Taxonomy" id="4529"/>
    <lineage>
        <taxon>Eukaryota</taxon>
        <taxon>Viridiplantae</taxon>
        <taxon>Streptophyta</taxon>
        <taxon>Embryophyta</taxon>
        <taxon>Tracheophyta</taxon>
        <taxon>Spermatophyta</taxon>
        <taxon>Magnoliopsida</taxon>
        <taxon>Liliopsida</taxon>
        <taxon>Poales</taxon>
        <taxon>Poaceae</taxon>
        <taxon>BOP clade</taxon>
        <taxon>Oryzoideae</taxon>
        <taxon>Oryzeae</taxon>
        <taxon>Oryzinae</taxon>
        <taxon>Oryza</taxon>
    </lineage>
</organism>
<feature type="transmembrane region" description="Helical" evidence="2">
    <location>
        <begin position="6"/>
        <end position="21"/>
    </location>
</feature>